<name>A0A0K1Q920_9BACT</name>
<dbReference type="InterPro" id="IPR011330">
    <property type="entry name" value="Glyco_hydro/deAcase_b/a-brl"/>
</dbReference>
<dbReference type="InterPro" id="IPR002509">
    <property type="entry name" value="NODB_dom"/>
</dbReference>
<sequence length="306" mass="33350">MRLASISVDLDEIPNYFEIHGLTPDSRAATLVYDVALQRLEDLSNAGKFPLTLFTIGKDLARREAAEGLTAAARRGHEIANHSLDHRYDLVRLGRAEIRRQIEEGAHVIEEATGVKPVGFRAPGYTITDEVFGVLEDLGVAYDASVFPCPAYWAAKTAAIGAIAVRGRTSRSIVDTPKVLLAPTDPYRVGRPYHRRGSGILEIPVQVTRGLRLPFIGTSVTLAGPSKARWLAKMCVGAPLVNLELHGIDVLDVSDGLEALRPHQPDVRIPHPQKLEAILAVVETLRDAGYSFVTMRDAATELAHMS</sequence>
<dbReference type="EMBL" id="CP012333">
    <property type="protein sequence ID" value="AKV02218.1"/>
    <property type="molecule type" value="Genomic_DNA"/>
</dbReference>
<reference evidence="2 3" key="1">
    <citation type="submission" date="2015-08" db="EMBL/GenBank/DDBJ databases">
        <authorList>
            <person name="Babu N.S."/>
            <person name="Beckwith C.J."/>
            <person name="Beseler K.G."/>
            <person name="Brison A."/>
            <person name="Carone J.V."/>
            <person name="Caskin T.P."/>
            <person name="Diamond M."/>
            <person name="Durham M.E."/>
            <person name="Foxe J.M."/>
            <person name="Go M."/>
            <person name="Henderson B.A."/>
            <person name="Jones I.B."/>
            <person name="McGettigan J.A."/>
            <person name="Micheletti S.J."/>
            <person name="Nasrallah M.E."/>
            <person name="Ortiz D."/>
            <person name="Piller C.R."/>
            <person name="Privatt S.R."/>
            <person name="Schneider S.L."/>
            <person name="Sharp S."/>
            <person name="Smith T.C."/>
            <person name="Stanton J.D."/>
            <person name="Ullery H.E."/>
            <person name="Wilson R.J."/>
            <person name="Serrano M.G."/>
            <person name="Buck G."/>
            <person name="Lee V."/>
            <person name="Wang Y."/>
            <person name="Carvalho R."/>
            <person name="Voegtly L."/>
            <person name="Shi R."/>
            <person name="Duckworth R."/>
            <person name="Johnson A."/>
            <person name="Loviza R."/>
            <person name="Walstead R."/>
            <person name="Shah Z."/>
            <person name="Kiflezghi M."/>
            <person name="Wade K."/>
            <person name="Ball S.L."/>
            <person name="Bradley K.W."/>
            <person name="Asai D.J."/>
            <person name="Bowman C.A."/>
            <person name="Russell D.A."/>
            <person name="Pope W.H."/>
            <person name="Jacobs-Sera D."/>
            <person name="Hendrix R.W."/>
            <person name="Hatfull G.F."/>
        </authorList>
    </citation>
    <scope>NUCLEOTIDE SEQUENCE [LARGE SCALE GENOMIC DNA]</scope>
    <source>
        <strain evidence="2 3">DSM 27648</strain>
    </source>
</reference>
<dbReference type="SUPFAM" id="SSF88713">
    <property type="entry name" value="Glycoside hydrolase/deacetylase"/>
    <property type="match status" value="1"/>
</dbReference>
<evidence type="ECO:0000313" key="2">
    <source>
        <dbReference type="EMBL" id="AKV02218.1"/>
    </source>
</evidence>
<dbReference type="Pfam" id="PF01522">
    <property type="entry name" value="Polysacc_deac_1"/>
    <property type="match status" value="1"/>
</dbReference>
<proteinExistence type="predicted"/>
<dbReference type="GO" id="GO:0005975">
    <property type="term" value="P:carbohydrate metabolic process"/>
    <property type="evidence" value="ECO:0007669"/>
    <property type="project" value="InterPro"/>
</dbReference>
<dbReference type="PANTHER" id="PTHR10587">
    <property type="entry name" value="GLYCOSYL TRANSFERASE-RELATED"/>
    <property type="match status" value="1"/>
</dbReference>
<protein>
    <submittedName>
        <fullName evidence="2">Polysaccharide deacetylase</fullName>
    </submittedName>
</protein>
<dbReference type="GO" id="GO:0016810">
    <property type="term" value="F:hydrolase activity, acting on carbon-nitrogen (but not peptide) bonds"/>
    <property type="evidence" value="ECO:0007669"/>
    <property type="project" value="InterPro"/>
</dbReference>
<dbReference type="InterPro" id="IPR050248">
    <property type="entry name" value="Polysacc_deacetylase_ArnD"/>
</dbReference>
<feature type="domain" description="NodB homology" evidence="1">
    <location>
        <begin position="18"/>
        <end position="214"/>
    </location>
</feature>
<evidence type="ECO:0000259" key="1">
    <source>
        <dbReference type="PROSITE" id="PS51677"/>
    </source>
</evidence>
<dbReference type="PROSITE" id="PS51677">
    <property type="entry name" value="NODB"/>
    <property type="match status" value="1"/>
</dbReference>
<dbReference type="KEGG" id="llu:AKJ09_08881"/>
<gene>
    <name evidence="2" type="ORF">AKJ09_08881</name>
</gene>
<evidence type="ECO:0000313" key="3">
    <source>
        <dbReference type="Proteomes" id="UP000064967"/>
    </source>
</evidence>
<accession>A0A0K1Q920</accession>
<dbReference type="Proteomes" id="UP000064967">
    <property type="component" value="Chromosome"/>
</dbReference>
<dbReference type="STRING" id="1391654.AKJ09_08881"/>
<dbReference type="AlphaFoldDB" id="A0A0K1Q920"/>
<dbReference type="Gene3D" id="3.20.20.370">
    <property type="entry name" value="Glycoside hydrolase/deacetylase"/>
    <property type="match status" value="1"/>
</dbReference>
<organism evidence="2 3">
    <name type="scientific">Labilithrix luteola</name>
    <dbReference type="NCBI Taxonomy" id="1391654"/>
    <lineage>
        <taxon>Bacteria</taxon>
        <taxon>Pseudomonadati</taxon>
        <taxon>Myxococcota</taxon>
        <taxon>Polyangia</taxon>
        <taxon>Polyangiales</taxon>
        <taxon>Labilitrichaceae</taxon>
        <taxon>Labilithrix</taxon>
    </lineage>
</organism>
<dbReference type="RefSeq" id="WP_240488790.1">
    <property type="nucleotide sequence ID" value="NZ_CP012333.1"/>
</dbReference>
<keyword evidence="3" id="KW-1185">Reference proteome</keyword>